<feature type="active site" description="Proton acceptor" evidence="9">
    <location>
        <position position="149"/>
    </location>
</feature>
<dbReference type="Gene3D" id="1.10.8.400">
    <property type="entry name" value="Enoyl acyl carrier protein reductase"/>
    <property type="match status" value="1"/>
</dbReference>
<feature type="binding site" evidence="11">
    <location>
        <begin position="68"/>
        <end position="69"/>
    </location>
    <ligand>
        <name>NAD(+)</name>
        <dbReference type="ChEBI" id="CHEBI:57540"/>
    </ligand>
</feature>
<dbReference type="InterPro" id="IPR036291">
    <property type="entry name" value="NAD(P)-bd_dom_sf"/>
</dbReference>
<dbReference type="CDD" id="cd05372">
    <property type="entry name" value="ENR_SDR"/>
    <property type="match status" value="1"/>
</dbReference>
<keyword evidence="8 11" id="KW-0520">NAD</keyword>
<comment type="similarity">
    <text evidence="2 8">Belongs to the short-chain dehydrogenases/reductases (SDR) family. FabI subfamily.</text>
</comment>
<protein>
    <recommendedName>
        <fullName evidence="8">Enoyl-[acyl-carrier-protein] reductase [NADH]</fullName>
        <ecNumber evidence="8">1.3.1.9</ecNumber>
    </recommendedName>
</protein>
<dbReference type="InterPro" id="IPR002347">
    <property type="entry name" value="SDR_fam"/>
</dbReference>
<dbReference type="Pfam" id="PF13561">
    <property type="entry name" value="adh_short_C2"/>
    <property type="match status" value="1"/>
</dbReference>
<dbReference type="RefSeq" id="WP_132978346.1">
    <property type="nucleotide sequence ID" value="NZ_SMAO01000010.1"/>
</dbReference>
<dbReference type="SUPFAM" id="SSF51735">
    <property type="entry name" value="NAD(P)-binding Rossmann-fold domains"/>
    <property type="match status" value="1"/>
</dbReference>
<dbReference type="Gene3D" id="3.40.50.720">
    <property type="entry name" value="NAD(P)-binding Rossmann-like Domain"/>
    <property type="match status" value="1"/>
</dbReference>
<evidence type="ECO:0000256" key="7">
    <source>
        <dbReference type="ARBA" id="ARBA00023160"/>
    </source>
</evidence>
<keyword evidence="13" id="KW-1185">Reference proteome</keyword>
<evidence type="ECO:0000256" key="2">
    <source>
        <dbReference type="ARBA" id="ARBA00009233"/>
    </source>
</evidence>
<accession>A0A4R3MU30</accession>
<gene>
    <name evidence="12" type="ORF">EDC35_11033</name>
</gene>
<dbReference type="EMBL" id="SMAO01000010">
    <property type="protein sequence ID" value="TCT18986.1"/>
    <property type="molecule type" value="Genomic_DNA"/>
</dbReference>
<evidence type="ECO:0000256" key="10">
    <source>
        <dbReference type="PIRSR" id="PIRSR000094-2"/>
    </source>
</evidence>
<keyword evidence="7 8" id="KW-0275">Fatty acid biosynthesis</keyword>
<keyword evidence="5 8" id="KW-0560">Oxidoreductase</keyword>
<evidence type="ECO:0000256" key="1">
    <source>
        <dbReference type="ARBA" id="ARBA00005194"/>
    </source>
</evidence>
<evidence type="ECO:0000256" key="11">
    <source>
        <dbReference type="PIRSR" id="PIRSR000094-3"/>
    </source>
</evidence>
<feature type="binding site" evidence="11">
    <location>
        <begin position="195"/>
        <end position="199"/>
    </location>
    <ligand>
        <name>NAD(+)</name>
        <dbReference type="ChEBI" id="CHEBI:57540"/>
    </ligand>
</feature>
<dbReference type="PANTHER" id="PTHR43159">
    <property type="entry name" value="ENOYL-[ACYL-CARRIER-PROTEIN] REDUCTASE"/>
    <property type="match status" value="1"/>
</dbReference>
<evidence type="ECO:0000256" key="4">
    <source>
        <dbReference type="ARBA" id="ARBA00022832"/>
    </source>
</evidence>
<keyword evidence="6" id="KW-0443">Lipid metabolism</keyword>
<feature type="binding site" evidence="11">
    <location>
        <position position="166"/>
    </location>
    <ligand>
        <name>NAD(+)</name>
        <dbReference type="ChEBI" id="CHEBI:57540"/>
    </ligand>
</feature>
<dbReference type="InterPro" id="IPR014358">
    <property type="entry name" value="Enoyl-ACP_Rdtase_NADH"/>
</dbReference>
<name>A0A4R3MU30_9GAMM</name>
<dbReference type="AlphaFoldDB" id="A0A4R3MU30"/>
<feature type="binding site" evidence="10">
    <location>
        <position position="99"/>
    </location>
    <ligand>
        <name>substrate</name>
    </ligand>
</feature>
<feature type="binding site" evidence="11">
    <location>
        <position position="17"/>
    </location>
    <ligand>
        <name>NAD(+)</name>
        <dbReference type="ChEBI" id="CHEBI:57540"/>
    </ligand>
</feature>
<feature type="binding site" evidence="11">
    <location>
        <begin position="23"/>
        <end position="24"/>
    </location>
    <ligand>
        <name>NAD(+)</name>
        <dbReference type="ChEBI" id="CHEBI:57540"/>
    </ligand>
</feature>
<dbReference type="PIRSF" id="PIRSF000094">
    <property type="entry name" value="Enoyl-ACP_rdct"/>
    <property type="match status" value="1"/>
</dbReference>
<reference evidence="12 13" key="1">
    <citation type="submission" date="2019-03" db="EMBL/GenBank/DDBJ databases">
        <title>Genomic Encyclopedia of Type Strains, Phase IV (KMG-IV): sequencing the most valuable type-strain genomes for metagenomic binning, comparative biology and taxonomic classification.</title>
        <authorList>
            <person name="Goeker M."/>
        </authorList>
    </citation>
    <scope>NUCLEOTIDE SEQUENCE [LARGE SCALE GENOMIC DNA]</scope>
    <source>
        <strain evidence="12 13">DSM 13587</strain>
    </source>
</reference>
<dbReference type="PRINTS" id="PR00081">
    <property type="entry name" value="GDHRDH"/>
</dbReference>
<comment type="pathway">
    <text evidence="1">Lipid metabolism; fatty acid biosynthesis.</text>
</comment>
<sequence>MSTNPFSLQGKTGIVTGLANADSIAYGCARAMHEAGAELLLTYGNAKADKYVLPLAAELGNADALLCDVQDETQVAALFERAASRWGKLDFLIHSMAFALKDDLHGRVVDCSRDGFALAMDISCHSFIRLAKRAEPLLKEGGTLITLSYYGAEKVVDNYNMMGPVKAALEASVRYLAAELGPQGIRVHAISPGPIKTRAASGIADFDQLLASAETRAPLRRLATIDDVGRTAVFLASGAGSGLTGSTTYVDAGVNVRA</sequence>
<comment type="caution">
    <text evidence="12">The sequence shown here is derived from an EMBL/GenBank/DDBJ whole genome shotgun (WGS) entry which is preliminary data.</text>
</comment>
<dbReference type="OrthoDB" id="9803628at2"/>
<evidence type="ECO:0000256" key="5">
    <source>
        <dbReference type="ARBA" id="ARBA00023002"/>
    </source>
</evidence>
<feature type="active site" description="Proton acceptor" evidence="9">
    <location>
        <position position="159"/>
    </location>
</feature>
<dbReference type="NCBIfam" id="NF005717">
    <property type="entry name" value="PRK07533.1"/>
    <property type="match status" value="1"/>
</dbReference>
<dbReference type="EC" id="1.3.1.9" evidence="8"/>
<evidence type="ECO:0000256" key="6">
    <source>
        <dbReference type="ARBA" id="ARBA00023098"/>
    </source>
</evidence>
<proteinExistence type="inferred from homology"/>
<organism evidence="12 13">
    <name type="scientific">Thiobaca trueperi</name>
    <dbReference type="NCBI Taxonomy" id="127458"/>
    <lineage>
        <taxon>Bacteria</taxon>
        <taxon>Pseudomonadati</taxon>
        <taxon>Pseudomonadota</taxon>
        <taxon>Gammaproteobacteria</taxon>
        <taxon>Chromatiales</taxon>
        <taxon>Chromatiaceae</taxon>
        <taxon>Thiobaca</taxon>
    </lineage>
</organism>
<keyword evidence="4" id="KW-0276">Fatty acid metabolism</keyword>
<feature type="binding site" evidence="11">
    <location>
        <position position="96"/>
    </location>
    <ligand>
        <name>NAD(+)</name>
        <dbReference type="ChEBI" id="CHEBI:57540"/>
    </ligand>
</feature>
<dbReference type="GO" id="GO:0006633">
    <property type="term" value="P:fatty acid biosynthetic process"/>
    <property type="evidence" value="ECO:0007669"/>
    <property type="project" value="UniProtKB-UniPathway"/>
</dbReference>
<keyword evidence="3 8" id="KW-0444">Lipid biosynthesis</keyword>
<evidence type="ECO:0000313" key="13">
    <source>
        <dbReference type="Proteomes" id="UP000295717"/>
    </source>
</evidence>
<dbReference type="PANTHER" id="PTHR43159:SF2">
    <property type="entry name" value="ENOYL-[ACYL-CARRIER-PROTEIN] REDUCTASE [NADH], CHLOROPLASTIC"/>
    <property type="match status" value="1"/>
</dbReference>
<dbReference type="GO" id="GO:0004318">
    <property type="term" value="F:enoyl-[acyl-carrier-protein] reductase (NADH) activity"/>
    <property type="evidence" value="ECO:0007669"/>
    <property type="project" value="UniProtKB-EC"/>
</dbReference>
<dbReference type="Proteomes" id="UP000295717">
    <property type="component" value="Unassembled WGS sequence"/>
</dbReference>
<evidence type="ECO:0000256" key="9">
    <source>
        <dbReference type="PIRSR" id="PIRSR000094-1"/>
    </source>
</evidence>
<evidence type="ECO:0000256" key="3">
    <source>
        <dbReference type="ARBA" id="ARBA00022516"/>
    </source>
</evidence>
<evidence type="ECO:0000256" key="8">
    <source>
        <dbReference type="PIRNR" id="PIRNR000094"/>
    </source>
</evidence>
<evidence type="ECO:0000313" key="12">
    <source>
        <dbReference type="EMBL" id="TCT18986.1"/>
    </source>
</evidence>
<dbReference type="UniPathway" id="UPA00094"/>
<comment type="catalytic activity">
    <reaction evidence="8">
        <text>a 2,3-saturated acyl-[ACP] + NAD(+) = a (2E)-enoyl-[ACP] + NADH + H(+)</text>
        <dbReference type="Rhea" id="RHEA:10240"/>
        <dbReference type="Rhea" id="RHEA-COMP:9925"/>
        <dbReference type="Rhea" id="RHEA-COMP:9926"/>
        <dbReference type="ChEBI" id="CHEBI:15378"/>
        <dbReference type="ChEBI" id="CHEBI:57540"/>
        <dbReference type="ChEBI" id="CHEBI:57945"/>
        <dbReference type="ChEBI" id="CHEBI:78784"/>
        <dbReference type="ChEBI" id="CHEBI:78785"/>
        <dbReference type="EC" id="1.3.1.9"/>
    </reaction>
</comment>